<dbReference type="OrthoDB" id="6113677at2"/>
<dbReference type="InterPro" id="IPR000847">
    <property type="entry name" value="LysR_HTH_N"/>
</dbReference>
<dbReference type="PANTHER" id="PTHR30419:SF8">
    <property type="entry name" value="NITROGEN ASSIMILATION TRANSCRIPTIONAL ACTIVATOR-RELATED"/>
    <property type="match status" value="1"/>
</dbReference>
<keyword evidence="7" id="KW-1185">Reference proteome</keyword>
<evidence type="ECO:0000259" key="5">
    <source>
        <dbReference type="PROSITE" id="PS50931"/>
    </source>
</evidence>
<dbReference type="PANTHER" id="PTHR30419">
    <property type="entry name" value="HTH-TYPE TRANSCRIPTIONAL REGULATOR YBHD"/>
    <property type="match status" value="1"/>
</dbReference>
<dbReference type="SUPFAM" id="SSF53850">
    <property type="entry name" value="Periplasmic binding protein-like II"/>
    <property type="match status" value="1"/>
</dbReference>
<dbReference type="RefSeq" id="WP_046292043.1">
    <property type="nucleotide sequence ID" value="NZ_CP011253.3"/>
</dbReference>
<dbReference type="PROSITE" id="PS50931">
    <property type="entry name" value="HTH_LYSR"/>
    <property type="match status" value="1"/>
</dbReference>
<dbReference type="HOGENOM" id="CLU_039613_6_5_4"/>
<dbReference type="GO" id="GO:0003700">
    <property type="term" value="F:DNA-binding transcription factor activity"/>
    <property type="evidence" value="ECO:0007669"/>
    <property type="project" value="InterPro"/>
</dbReference>
<dbReference type="Pfam" id="PF00126">
    <property type="entry name" value="HTH_1"/>
    <property type="match status" value="1"/>
</dbReference>
<dbReference type="InterPro" id="IPR036388">
    <property type="entry name" value="WH-like_DNA-bd_sf"/>
</dbReference>
<evidence type="ECO:0000313" key="6">
    <source>
        <dbReference type="EMBL" id="AKC70866.1"/>
    </source>
</evidence>
<dbReference type="AlphaFoldDB" id="A0A0E3YEC9"/>
<accession>A0A0E3YEC9</accession>
<dbReference type="GO" id="GO:0005829">
    <property type="term" value="C:cytosol"/>
    <property type="evidence" value="ECO:0007669"/>
    <property type="project" value="TreeGrafter"/>
</dbReference>
<comment type="similarity">
    <text evidence="1">Belongs to the LysR transcriptional regulatory family.</text>
</comment>
<gene>
    <name evidence="6" type="ORF">MB84_17365</name>
</gene>
<feature type="domain" description="HTH lysR-type" evidence="5">
    <location>
        <begin position="7"/>
        <end position="64"/>
    </location>
</feature>
<dbReference type="InterPro" id="IPR005119">
    <property type="entry name" value="LysR_subst-bd"/>
</dbReference>
<keyword evidence="3" id="KW-0238">DNA-binding</keyword>
<organism evidence="6 7">
    <name type="scientific">Pandoraea oxalativorans</name>
    <dbReference type="NCBI Taxonomy" id="573737"/>
    <lineage>
        <taxon>Bacteria</taxon>
        <taxon>Pseudomonadati</taxon>
        <taxon>Pseudomonadota</taxon>
        <taxon>Betaproteobacteria</taxon>
        <taxon>Burkholderiales</taxon>
        <taxon>Burkholderiaceae</taxon>
        <taxon>Pandoraea</taxon>
    </lineage>
</organism>
<evidence type="ECO:0000256" key="4">
    <source>
        <dbReference type="ARBA" id="ARBA00023163"/>
    </source>
</evidence>
<evidence type="ECO:0000313" key="7">
    <source>
        <dbReference type="Proteomes" id="UP000035050"/>
    </source>
</evidence>
<dbReference type="PATRIC" id="fig|573737.6.peg.4419"/>
<dbReference type="InterPro" id="IPR036390">
    <property type="entry name" value="WH_DNA-bd_sf"/>
</dbReference>
<dbReference type="FunFam" id="1.10.10.10:FF:000001">
    <property type="entry name" value="LysR family transcriptional regulator"/>
    <property type="match status" value="1"/>
</dbReference>
<dbReference type="Pfam" id="PF03466">
    <property type="entry name" value="LysR_substrate"/>
    <property type="match status" value="1"/>
</dbReference>
<evidence type="ECO:0000256" key="1">
    <source>
        <dbReference type="ARBA" id="ARBA00009437"/>
    </source>
</evidence>
<evidence type="ECO:0000256" key="3">
    <source>
        <dbReference type="ARBA" id="ARBA00023125"/>
    </source>
</evidence>
<evidence type="ECO:0000256" key="2">
    <source>
        <dbReference type="ARBA" id="ARBA00023015"/>
    </source>
</evidence>
<keyword evidence="4" id="KW-0804">Transcription</keyword>
<dbReference type="Gene3D" id="1.10.10.10">
    <property type="entry name" value="Winged helix-like DNA-binding domain superfamily/Winged helix DNA-binding domain"/>
    <property type="match status" value="1"/>
</dbReference>
<sequence length="320" mass="34743">MKKRADLDVRSLRIFEAVASAGSLSGAAETLGVTQSAISQAIAQIEQTVGTRVLDRSRRPLKLTPAGLALSRHARQIVDDMDRLIAQVQDADVASRAAVRVGMIDSFAATVGPSIVRQMSGSTSELLLWSGLANGHAQALLARQLDLIVTSDPMHDMERLVRRPIFTEPFIVVVPKAREAELANADLSELIRSMPLIRFSGRSHFGAVIERHLRRSGHSPRMHLEIDTSDVVMSMVAAEVGFTIATPLCLLQGRASLSQVAALPLPGPALSRTIYQVSREGEVSEMASQCFLAGRLALAQEAFPELRRLMPWLGERLALC</sequence>
<dbReference type="Gene3D" id="3.40.190.10">
    <property type="entry name" value="Periplasmic binding protein-like II"/>
    <property type="match status" value="2"/>
</dbReference>
<proteinExistence type="inferred from homology"/>
<name>A0A0E3YEC9_9BURK</name>
<dbReference type="SUPFAM" id="SSF46785">
    <property type="entry name" value="Winged helix' DNA-binding domain"/>
    <property type="match status" value="1"/>
</dbReference>
<keyword evidence="2" id="KW-0805">Transcription regulation</keyword>
<dbReference type="CDD" id="cd05466">
    <property type="entry name" value="PBP2_LTTR_substrate"/>
    <property type="match status" value="1"/>
</dbReference>
<dbReference type="PRINTS" id="PR00039">
    <property type="entry name" value="HTHLYSR"/>
</dbReference>
<dbReference type="InterPro" id="IPR050950">
    <property type="entry name" value="HTH-type_LysR_regulators"/>
</dbReference>
<dbReference type="EMBL" id="CP011253">
    <property type="protein sequence ID" value="AKC70866.1"/>
    <property type="molecule type" value="Genomic_DNA"/>
</dbReference>
<reference evidence="6" key="1">
    <citation type="submission" date="2016-06" db="EMBL/GenBank/DDBJ databases">
        <title>Pandoraea oxalativorans DSM 23570 Genome Sequencing.</title>
        <authorList>
            <person name="Ee R."/>
            <person name="Lim Y.-L."/>
            <person name="Yong D."/>
            <person name="Yin W.-F."/>
            <person name="Chan K.-G."/>
        </authorList>
    </citation>
    <scope>NUCLEOTIDE SEQUENCE</scope>
    <source>
        <strain evidence="6">DSM 23570</strain>
    </source>
</reference>
<dbReference type="GO" id="GO:0003677">
    <property type="term" value="F:DNA binding"/>
    <property type="evidence" value="ECO:0007669"/>
    <property type="project" value="UniProtKB-KW"/>
</dbReference>
<dbReference type="KEGG" id="pox:MB84_17365"/>
<protein>
    <submittedName>
        <fullName evidence="6">LysR family transcriptional regulator</fullName>
    </submittedName>
</protein>
<dbReference type="Proteomes" id="UP000035050">
    <property type="component" value="Chromosome"/>
</dbReference>